<name>A0A6J2JGW4_BOMMA</name>
<evidence type="ECO:0000313" key="3">
    <source>
        <dbReference type="RefSeq" id="XP_028028257.1"/>
    </source>
</evidence>
<organism evidence="2 3">
    <name type="scientific">Bombyx mandarina</name>
    <name type="common">Wild silk moth</name>
    <name type="synonym">Wild silkworm</name>
    <dbReference type="NCBI Taxonomy" id="7092"/>
    <lineage>
        <taxon>Eukaryota</taxon>
        <taxon>Metazoa</taxon>
        <taxon>Ecdysozoa</taxon>
        <taxon>Arthropoda</taxon>
        <taxon>Hexapoda</taxon>
        <taxon>Insecta</taxon>
        <taxon>Pterygota</taxon>
        <taxon>Neoptera</taxon>
        <taxon>Endopterygota</taxon>
        <taxon>Lepidoptera</taxon>
        <taxon>Glossata</taxon>
        <taxon>Ditrysia</taxon>
        <taxon>Bombycoidea</taxon>
        <taxon>Bombycidae</taxon>
        <taxon>Bombycinae</taxon>
        <taxon>Bombyx</taxon>
    </lineage>
</organism>
<gene>
    <name evidence="3" type="primary">LOC114241595</name>
</gene>
<dbReference type="KEGG" id="bman:114241595"/>
<feature type="region of interest" description="Disordered" evidence="1">
    <location>
        <begin position="69"/>
        <end position="111"/>
    </location>
</feature>
<dbReference type="Proteomes" id="UP000504629">
    <property type="component" value="Unplaced"/>
</dbReference>
<evidence type="ECO:0000256" key="1">
    <source>
        <dbReference type="SAM" id="MobiDB-lite"/>
    </source>
</evidence>
<feature type="compositionally biased region" description="Basic and acidic residues" evidence="1">
    <location>
        <begin position="69"/>
        <end position="81"/>
    </location>
</feature>
<accession>A0A6J2JGW4</accession>
<evidence type="ECO:0000313" key="2">
    <source>
        <dbReference type="Proteomes" id="UP000504629"/>
    </source>
</evidence>
<feature type="compositionally biased region" description="Basic residues" evidence="1">
    <location>
        <begin position="94"/>
        <end position="111"/>
    </location>
</feature>
<protein>
    <submittedName>
        <fullName evidence="3">Uncharacterized protein LOC114241595</fullName>
    </submittedName>
</protein>
<dbReference type="GeneID" id="114241595"/>
<dbReference type="OrthoDB" id="7475823at2759"/>
<proteinExistence type="predicted"/>
<dbReference type="RefSeq" id="XP_028028257.1">
    <property type="nucleotide sequence ID" value="XM_028172456.1"/>
</dbReference>
<reference evidence="3" key="1">
    <citation type="submission" date="2025-08" db="UniProtKB">
        <authorList>
            <consortium name="RefSeq"/>
        </authorList>
    </citation>
    <scope>IDENTIFICATION</scope>
    <source>
        <tissue evidence="3">Silk gland</tissue>
    </source>
</reference>
<sequence length="141" mass="17023">MLPMKHEFTTKYRKIRSQGSIHIQRALNFDDLNEAVRLHRSQRTSSKAFWKVVPKDSCEVYRARKKRQLEKERKIQIEKRESNHRKEKKIEKKVSKRKDSKRKQRKATRRRTKRRKCCCSVTVSLDSGISLCTSCRHMDYE</sequence>
<keyword evidence="2" id="KW-1185">Reference proteome</keyword>
<dbReference type="AlphaFoldDB" id="A0A6J2JGW4"/>